<dbReference type="NCBIfam" id="TIGR00254">
    <property type="entry name" value="GGDEF"/>
    <property type="match status" value="1"/>
</dbReference>
<keyword evidence="1" id="KW-0812">Transmembrane</keyword>
<dbReference type="InterPro" id="IPR029787">
    <property type="entry name" value="Nucleotide_cyclase"/>
</dbReference>
<keyword evidence="8" id="KW-1185">Reference proteome</keyword>
<dbReference type="Pfam" id="PF00497">
    <property type="entry name" value="SBP_bac_3"/>
    <property type="match status" value="1"/>
</dbReference>
<dbReference type="InterPro" id="IPR000700">
    <property type="entry name" value="PAS-assoc_C"/>
</dbReference>
<dbReference type="InterPro" id="IPR052155">
    <property type="entry name" value="Biofilm_reg_signaling"/>
</dbReference>
<dbReference type="SMART" id="SM00052">
    <property type="entry name" value="EAL"/>
    <property type="match status" value="1"/>
</dbReference>
<evidence type="ECO:0000259" key="3">
    <source>
        <dbReference type="PROSITE" id="PS50112"/>
    </source>
</evidence>
<evidence type="ECO:0000259" key="6">
    <source>
        <dbReference type="PROSITE" id="PS50887"/>
    </source>
</evidence>
<feature type="chain" id="PRO_5002652397" evidence="2">
    <location>
        <begin position="26"/>
        <end position="862"/>
    </location>
</feature>
<feature type="domain" description="EAL" evidence="5">
    <location>
        <begin position="598"/>
        <end position="852"/>
    </location>
</feature>
<keyword evidence="1" id="KW-1133">Transmembrane helix</keyword>
<dbReference type="InterPro" id="IPR043128">
    <property type="entry name" value="Rev_trsase/Diguanyl_cyclase"/>
</dbReference>
<dbReference type="PROSITE" id="PS50113">
    <property type="entry name" value="PAC"/>
    <property type="match status" value="1"/>
</dbReference>
<dbReference type="Proteomes" id="UP000002145">
    <property type="component" value="Chromosome"/>
</dbReference>
<dbReference type="PROSITE" id="PS50112">
    <property type="entry name" value="PAS"/>
    <property type="match status" value="1"/>
</dbReference>
<evidence type="ECO:0000256" key="2">
    <source>
        <dbReference type="SAM" id="SignalP"/>
    </source>
</evidence>
<dbReference type="PROSITE" id="PS50883">
    <property type="entry name" value="EAL"/>
    <property type="match status" value="1"/>
</dbReference>
<feature type="domain" description="PAS" evidence="3">
    <location>
        <begin position="295"/>
        <end position="368"/>
    </location>
</feature>
<dbReference type="InterPro" id="IPR000014">
    <property type="entry name" value="PAS"/>
</dbReference>
<organism evidence="7 8">
    <name type="scientific">Acetivibrio thermocellus (strain ATCC 27405 / DSM 1237 / JCM 9322 / NBRC 103400 / NCIMB 10682 / NRRL B-4536 / VPI 7372)</name>
    <name type="common">Clostridium thermocellum</name>
    <dbReference type="NCBI Taxonomy" id="203119"/>
    <lineage>
        <taxon>Bacteria</taxon>
        <taxon>Bacillati</taxon>
        <taxon>Bacillota</taxon>
        <taxon>Clostridia</taxon>
        <taxon>Eubacteriales</taxon>
        <taxon>Oscillospiraceae</taxon>
        <taxon>Acetivibrio</taxon>
    </lineage>
</organism>
<evidence type="ECO:0000313" key="8">
    <source>
        <dbReference type="Proteomes" id="UP000002145"/>
    </source>
</evidence>
<reference evidence="8" key="1">
    <citation type="submission" date="2007-02" db="EMBL/GenBank/DDBJ databases">
        <title>Complete sequence of Clostridium thermocellum ATCC 27405.</title>
        <authorList>
            <consortium name="US DOE Joint Genome Institute"/>
            <person name="Copeland A."/>
            <person name="Lucas S."/>
            <person name="Lapidus A."/>
            <person name="Barry K."/>
            <person name="Detter J.C."/>
            <person name="Glavina del Rio T."/>
            <person name="Hammon N."/>
            <person name="Israni S."/>
            <person name="Dalin E."/>
            <person name="Tice H."/>
            <person name="Pitluck S."/>
            <person name="Chertkov O."/>
            <person name="Brettin T."/>
            <person name="Bruce D."/>
            <person name="Han C."/>
            <person name="Tapia R."/>
            <person name="Gilna P."/>
            <person name="Schmutz J."/>
            <person name="Larimer F."/>
            <person name="Land M."/>
            <person name="Hauser L."/>
            <person name="Kyrpides N."/>
            <person name="Mikhailova N."/>
            <person name="Wu J.H.D."/>
            <person name="Newcomb M."/>
            <person name="Richardson P."/>
        </authorList>
    </citation>
    <scope>NUCLEOTIDE SEQUENCE [LARGE SCALE GENOMIC DNA]</scope>
    <source>
        <strain evidence="8">ATCC 27405 / DSM 1237 / JCM 9322 / NBRC 103400 / NCIMB 10682 / NRRL B-4536 / VPI 7372</strain>
    </source>
</reference>
<dbReference type="Gene3D" id="3.30.70.270">
    <property type="match status" value="1"/>
</dbReference>
<dbReference type="GeneID" id="35803845"/>
<dbReference type="SMART" id="SM00091">
    <property type="entry name" value="PAS"/>
    <property type="match status" value="1"/>
</dbReference>
<dbReference type="PROSITE" id="PS50887">
    <property type="entry name" value="GGDEF"/>
    <property type="match status" value="1"/>
</dbReference>
<dbReference type="HOGENOM" id="CLU_000445_70_36_9"/>
<evidence type="ECO:0000256" key="1">
    <source>
        <dbReference type="SAM" id="Phobius"/>
    </source>
</evidence>
<dbReference type="Pfam" id="PF00563">
    <property type="entry name" value="EAL"/>
    <property type="match status" value="1"/>
</dbReference>
<feature type="signal peptide" evidence="2">
    <location>
        <begin position="1"/>
        <end position="25"/>
    </location>
</feature>
<dbReference type="OrthoDB" id="9762141at2"/>
<evidence type="ECO:0000259" key="5">
    <source>
        <dbReference type="PROSITE" id="PS50883"/>
    </source>
</evidence>
<dbReference type="CDD" id="cd01949">
    <property type="entry name" value="GGDEF"/>
    <property type="match status" value="1"/>
</dbReference>
<dbReference type="InterPro" id="IPR035919">
    <property type="entry name" value="EAL_sf"/>
</dbReference>
<sequence>MKVKCFGINLCVFSLLLIFCQVVYAKTDTIIYETELYGPPFKFIEDGEISGFEIELNQYIFSGSEYRFDYRFNTWEKVYEKLKNGEIDTCGLLVVNEERKKDILFSDTVMNIYISIYSKEKNKNIGIKDLEKYRVGVGKEQYSEHILKDSVGISNYTTFVDVEEAIDALNEGKIDVIFENQDVVNHYLIKKGLTGKIIPHKTELFPVKVAYGVSKRNPELVKYINERLDSVKKNGIYEQLYRKHFLRPSDFYRRKQRIRNFAAMLALLVLLALLQVYIRHLKKKISKAYRELRKQHEWLRITLSSIGEAVITTDENGTVTFSNYEIQKMLGLSEEEILGKKLDKLLSGLVDKREKVYKIPIEEVVNRGSMIKLETDLSLVTPGGRRLVEGTVAPIRNDSDVIIGTVVALKDITEIKKKDEILYNMEYYDPLTGLPNRSLFSDRLKMALAQSKRNNEMCALIILDLDNFKAINDTLGHSVGDMLLKQVAEKIKGYLREVDTVARIGGDEFIIIQPQIKDINDATRAADRILKKFQQPWILEGKEYYITASMGIGIYPNGGEDPQTIFKNADTALYRAKELGRNNYQLYTESMNQKVLQRLDIENSLRRAIEKEEFVLFYQPQIDIKTGKIVGFEALLRWYHPDYGLMPPMEFIPVAEDSGLIVVIGEWVLETACRQNKKWIECGLEPHLISVNLSARQFQRSNIVEVIDRIRSSTGLAPELLELEITESTAMQDLSFTIDVLNQLRKKGIRVSLDDFGTGYSSLNYLRQLPIDTLKIDKSFVQDIRANSKEEAIAKTVISLAHKLDLTVVAEGVETKEQLLFLKKEKCDKAQGYLFSKPLPAEEIEKMLRDKKCFVIGEEVDN</sequence>
<dbReference type="EMBL" id="CP000568">
    <property type="protein sequence ID" value="ABN51646.1"/>
    <property type="molecule type" value="Genomic_DNA"/>
</dbReference>
<evidence type="ECO:0000313" key="7">
    <source>
        <dbReference type="EMBL" id="ABN51646.1"/>
    </source>
</evidence>
<feature type="domain" description="GGDEF" evidence="6">
    <location>
        <begin position="456"/>
        <end position="589"/>
    </location>
</feature>
<evidence type="ECO:0000259" key="4">
    <source>
        <dbReference type="PROSITE" id="PS50113"/>
    </source>
</evidence>
<keyword evidence="1" id="KW-0472">Membrane</keyword>
<accession>A3DCG7</accession>
<proteinExistence type="predicted"/>
<dbReference type="InterPro" id="IPR001638">
    <property type="entry name" value="Solute-binding_3/MltF_N"/>
</dbReference>
<reference evidence="7 8" key="2">
    <citation type="journal article" date="2013" name="Biotechnol. Biofuels">
        <title>Global transcriptome analysis of Clostridium thermocellum ATCC 27405 during growth on dilute acid pretreated Populus and switchgrass.</title>
        <authorList>
            <person name="Wilson C.M."/>
            <person name="Rodriguez M.Jr."/>
            <person name="Johnson C.M."/>
            <person name="Martin S.L."/>
            <person name="Chu T.M."/>
            <person name="Wolfinger R.D."/>
            <person name="Hauser L.J."/>
            <person name="Land M.L."/>
            <person name="Klingeman D.M."/>
            <person name="Syed M.H."/>
            <person name="Ragauskas A.J."/>
            <person name="Tschaplinski T.J."/>
            <person name="Mielenz J.R."/>
            <person name="Brown S.D."/>
        </authorList>
    </citation>
    <scope>NUCLEOTIDE SEQUENCE [LARGE SCALE GENOMIC DNA]</scope>
    <source>
        <strain evidence="8">ATCC 27405 / DSM 1237 / JCM 9322 / NBRC 103400 / NCIMB 10682 / NRRL B-4536 / VPI 7372</strain>
    </source>
</reference>
<dbReference type="AlphaFoldDB" id="A3DCG7"/>
<dbReference type="InterPro" id="IPR000160">
    <property type="entry name" value="GGDEF_dom"/>
</dbReference>
<dbReference type="CDD" id="cd00130">
    <property type="entry name" value="PAS"/>
    <property type="match status" value="1"/>
</dbReference>
<dbReference type="NCBIfam" id="TIGR00229">
    <property type="entry name" value="sensory_box"/>
    <property type="match status" value="1"/>
</dbReference>
<dbReference type="PANTHER" id="PTHR44757">
    <property type="entry name" value="DIGUANYLATE CYCLASE DGCP"/>
    <property type="match status" value="1"/>
</dbReference>
<dbReference type="STRING" id="203119.Cthe_0408"/>
<dbReference type="SMART" id="SM00267">
    <property type="entry name" value="GGDEF"/>
    <property type="match status" value="1"/>
</dbReference>
<dbReference type="FunFam" id="3.30.70.270:FF:000001">
    <property type="entry name" value="Diguanylate cyclase domain protein"/>
    <property type="match status" value="1"/>
</dbReference>
<dbReference type="eggNOG" id="COG5001">
    <property type="taxonomic scope" value="Bacteria"/>
</dbReference>
<dbReference type="SUPFAM" id="SSF141868">
    <property type="entry name" value="EAL domain-like"/>
    <property type="match status" value="1"/>
</dbReference>
<dbReference type="SMART" id="SM00062">
    <property type="entry name" value="PBPb"/>
    <property type="match status" value="1"/>
</dbReference>
<dbReference type="FunFam" id="3.20.20.450:FF:000001">
    <property type="entry name" value="Cyclic di-GMP phosphodiesterase yahA"/>
    <property type="match status" value="1"/>
</dbReference>
<dbReference type="CDD" id="cd01948">
    <property type="entry name" value="EAL"/>
    <property type="match status" value="1"/>
</dbReference>
<dbReference type="SUPFAM" id="SSF55073">
    <property type="entry name" value="Nucleotide cyclase"/>
    <property type="match status" value="1"/>
</dbReference>
<feature type="domain" description="PAC" evidence="4">
    <location>
        <begin position="371"/>
        <end position="424"/>
    </location>
</feature>
<dbReference type="Gene3D" id="3.20.20.450">
    <property type="entry name" value="EAL domain"/>
    <property type="match status" value="1"/>
</dbReference>
<dbReference type="Gene3D" id="3.40.190.10">
    <property type="entry name" value="Periplasmic binding protein-like II"/>
    <property type="match status" value="2"/>
</dbReference>
<dbReference type="InterPro" id="IPR001633">
    <property type="entry name" value="EAL_dom"/>
</dbReference>
<dbReference type="SUPFAM" id="SSF55785">
    <property type="entry name" value="PYP-like sensor domain (PAS domain)"/>
    <property type="match status" value="1"/>
</dbReference>
<keyword evidence="2" id="KW-0732">Signal</keyword>
<name>A3DCG7_ACET2</name>
<dbReference type="Pfam" id="PF13426">
    <property type="entry name" value="PAS_9"/>
    <property type="match status" value="1"/>
</dbReference>
<dbReference type="RefSeq" id="WP_011837825.1">
    <property type="nucleotide sequence ID" value="NC_009012.1"/>
</dbReference>
<dbReference type="PANTHER" id="PTHR44757:SF2">
    <property type="entry name" value="BIOFILM ARCHITECTURE MAINTENANCE PROTEIN MBAA"/>
    <property type="match status" value="1"/>
</dbReference>
<dbReference type="InterPro" id="IPR035965">
    <property type="entry name" value="PAS-like_dom_sf"/>
</dbReference>
<feature type="transmembrane region" description="Helical" evidence="1">
    <location>
        <begin position="261"/>
        <end position="278"/>
    </location>
</feature>
<dbReference type="SUPFAM" id="SSF53850">
    <property type="entry name" value="Periplasmic binding protein-like II"/>
    <property type="match status" value="1"/>
</dbReference>
<gene>
    <name evidence="7" type="ordered locus">Cthe_0408</name>
</gene>
<protein>
    <submittedName>
        <fullName evidence="7">Diguanylate cyclase/phosphodiesterase with PAS/PAC sensor(S)</fullName>
    </submittedName>
</protein>
<dbReference type="Gene3D" id="3.30.450.20">
    <property type="entry name" value="PAS domain"/>
    <property type="match status" value="1"/>
</dbReference>
<dbReference type="Pfam" id="PF00990">
    <property type="entry name" value="GGDEF"/>
    <property type="match status" value="1"/>
</dbReference>
<dbReference type="KEGG" id="cth:Cthe_0408"/>